<feature type="transmembrane region" description="Helical" evidence="1">
    <location>
        <begin position="241"/>
        <end position="264"/>
    </location>
</feature>
<keyword evidence="1" id="KW-0812">Transmembrane</keyword>
<sequence length="399" mass="43774">MEQHSGMSLPSKSLLRQRGAHQHARVTKIELFFDLVFVFAVTQLSHTLLKHATPAGALHTGLLFLAVWWVWIYTLWITNWLDPDRVPVRLMLFVLMLAGLVLSASLPEAFGDKGLVFALVFVGMQVGRTLFMLWAIRHGSPDLLRNFLRVLVWLLLSAAFWIAGGIAEESDRLICWIAALCIEYISPALFFWVPGLGRSTTADWNVEGGHLAERCSLFIIIALGESILVTGATFAELAWSASTLAAFAIAFIGSAAMWWIYFNIGAERGSHHISKSQDPGRIARMVYTYIHLLIVGGVIVGAVGDEMLLAHPDGHLTGAAIAAITGGPMLFLFGNLLFKWLTSPLDRMPLSHLAGLGLTGALLVLLIFYHGMTPLLLTAAMTVILIIVAVWETLSLRNP</sequence>
<evidence type="ECO:0000313" key="3">
    <source>
        <dbReference type="Proteomes" id="UP000637423"/>
    </source>
</evidence>
<dbReference type="Pfam" id="PF06772">
    <property type="entry name" value="LtrA"/>
    <property type="match status" value="1"/>
</dbReference>
<feature type="transmembrane region" description="Helical" evidence="1">
    <location>
        <begin position="285"/>
        <end position="304"/>
    </location>
</feature>
<keyword evidence="3" id="KW-1185">Reference proteome</keyword>
<feature type="transmembrane region" description="Helical" evidence="1">
    <location>
        <begin position="90"/>
        <end position="110"/>
    </location>
</feature>
<dbReference type="PANTHER" id="PTHR36840:SF1">
    <property type="entry name" value="BLL5714 PROTEIN"/>
    <property type="match status" value="1"/>
</dbReference>
<gene>
    <name evidence="2" type="ORF">GCM10011396_47630</name>
</gene>
<dbReference type="EMBL" id="BMED01000006">
    <property type="protein sequence ID" value="GGC94750.1"/>
    <property type="molecule type" value="Genomic_DNA"/>
</dbReference>
<keyword evidence="1" id="KW-0472">Membrane</keyword>
<dbReference type="InterPro" id="IPR010640">
    <property type="entry name" value="Low_temperature_requirement_A"/>
</dbReference>
<dbReference type="Proteomes" id="UP000637423">
    <property type="component" value="Unassembled WGS sequence"/>
</dbReference>
<dbReference type="AlphaFoldDB" id="A0A916XR97"/>
<proteinExistence type="predicted"/>
<comment type="caution">
    <text evidence="2">The sequence shown here is derived from an EMBL/GenBank/DDBJ whole genome shotgun (WGS) entry which is preliminary data.</text>
</comment>
<reference evidence="2" key="1">
    <citation type="journal article" date="2014" name="Int. J. Syst. Evol. Microbiol.">
        <title>Complete genome sequence of Corynebacterium casei LMG S-19264T (=DSM 44701T), isolated from a smear-ripened cheese.</title>
        <authorList>
            <consortium name="US DOE Joint Genome Institute (JGI-PGF)"/>
            <person name="Walter F."/>
            <person name="Albersmeier A."/>
            <person name="Kalinowski J."/>
            <person name="Ruckert C."/>
        </authorList>
    </citation>
    <scope>NUCLEOTIDE SEQUENCE</scope>
    <source>
        <strain evidence="2">CGMCC 1.10998</strain>
    </source>
</reference>
<accession>A0A916XR97</accession>
<feature type="transmembrane region" description="Helical" evidence="1">
    <location>
        <begin position="215"/>
        <end position="235"/>
    </location>
</feature>
<reference evidence="2" key="2">
    <citation type="submission" date="2020-09" db="EMBL/GenBank/DDBJ databases">
        <authorList>
            <person name="Sun Q."/>
            <person name="Zhou Y."/>
        </authorList>
    </citation>
    <scope>NUCLEOTIDE SEQUENCE</scope>
    <source>
        <strain evidence="2">CGMCC 1.10998</strain>
    </source>
</reference>
<dbReference type="RefSeq" id="WP_371874574.1">
    <property type="nucleotide sequence ID" value="NZ_BMED01000006.1"/>
</dbReference>
<feature type="transmembrane region" description="Helical" evidence="1">
    <location>
        <begin position="350"/>
        <end position="369"/>
    </location>
</feature>
<feature type="transmembrane region" description="Helical" evidence="1">
    <location>
        <begin position="116"/>
        <end position="135"/>
    </location>
</feature>
<evidence type="ECO:0000256" key="1">
    <source>
        <dbReference type="SAM" id="Phobius"/>
    </source>
</evidence>
<feature type="transmembrane region" description="Helical" evidence="1">
    <location>
        <begin position="316"/>
        <end position="338"/>
    </location>
</feature>
<feature type="transmembrane region" description="Helical" evidence="1">
    <location>
        <begin position="147"/>
        <end position="167"/>
    </location>
</feature>
<feature type="transmembrane region" description="Helical" evidence="1">
    <location>
        <begin position="173"/>
        <end position="194"/>
    </location>
</feature>
<keyword evidence="1" id="KW-1133">Transmembrane helix</keyword>
<name>A0A916XR97_9BURK</name>
<evidence type="ECO:0000313" key="2">
    <source>
        <dbReference type="EMBL" id="GGC94750.1"/>
    </source>
</evidence>
<dbReference type="PANTHER" id="PTHR36840">
    <property type="entry name" value="BLL5714 PROTEIN"/>
    <property type="match status" value="1"/>
</dbReference>
<protein>
    <submittedName>
        <fullName evidence="2">Membrane protein</fullName>
    </submittedName>
</protein>
<feature type="transmembrane region" description="Helical" evidence="1">
    <location>
        <begin position="55"/>
        <end position="78"/>
    </location>
</feature>
<feature type="transmembrane region" description="Helical" evidence="1">
    <location>
        <begin position="375"/>
        <end position="394"/>
    </location>
</feature>
<organism evidence="2 3">
    <name type="scientific">Undibacterium terreum</name>
    <dbReference type="NCBI Taxonomy" id="1224302"/>
    <lineage>
        <taxon>Bacteria</taxon>
        <taxon>Pseudomonadati</taxon>
        <taxon>Pseudomonadota</taxon>
        <taxon>Betaproteobacteria</taxon>
        <taxon>Burkholderiales</taxon>
        <taxon>Oxalobacteraceae</taxon>
        <taxon>Undibacterium</taxon>
    </lineage>
</organism>